<feature type="region of interest" description="Disordered" evidence="1">
    <location>
        <begin position="57"/>
        <end position="78"/>
    </location>
</feature>
<keyword evidence="2" id="KW-1133">Transmembrane helix</keyword>
<proteinExistence type="predicted"/>
<accession>A0A8D8TMJ6</accession>
<feature type="transmembrane region" description="Helical" evidence="2">
    <location>
        <begin position="6"/>
        <end position="24"/>
    </location>
</feature>
<name>A0A8D8TMJ6_9HEMI</name>
<dbReference type="AlphaFoldDB" id="A0A8D8TMJ6"/>
<evidence type="ECO:0000256" key="2">
    <source>
        <dbReference type="SAM" id="Phobius"/>
    </source>
</evidence>
<evidence type="ECO:0000313" key="3">
    <source>
        <dbReference type="EMBL" id="CAG6689369.1"/>
    </source>
</evidence>
<feature type="region of interest" description="Disordered" evidence="1">
    <location>
        <begin position="94"/>
        <end position="113"/>
    </location>
</feature>
<dbReference type="EMBL" id="HBUF01291616">
    <property type="protein sequence ID" value="CAG6689369.1"/>
    <property type="molecule type" value="Transcribed_RNA"/>
</dbReference>
<protein>
    <submittedName>
        <fullName evidence="3">Uncharacterized protein</fullName>
    </submittedName>
</protein>
<reference evidence="3" key="1">
    <citation type="submission" date="2021-05" db="EMBL/GenBank/DDBJ databases">
        <authorList>
            <person name="Alioto T."/>
            <person name="Alioto T."/>
            <person name="Gomez Garrido J."/>
        </authorList>
    </citation>
    <scope>NUCLEOTIDE SEQUENCE</scope>
</reference>
<keyword evidence="2" id="KW-0472">Membrane</keyword>
<organism evidence="3">
    <name type="scientific">Cacopsylla melanoneura</name>
    <dbReference type="NCBI Taxonomy" id="428564"/>
    <lineage>
        <taxon>Eukaryota</taxon>
        <taxon>Metazoa</taxon>
        <taxon>Ecdysozoa</taxon>
        <taxon>Arthropoda</taxon>
        <taxon>Hexapoda</taxon>
        <taxon>Insecta</taxon>
        <taxon>Pterygota</taxon>
        <taxon>Neoptera</taxon>
        <taxon>Paraneoptera</taxon>
        <taxon>Hemiptera</taxon>
        <taxon>Sternorrhyncha</taxon>
        <taxon>Psylloidea</taxon>
        <taxon>Psyllidae</taxon>
        <taxon>Psyllinae</taxon>
        <taxon>Cacopsylla</taxon>
    </lineage>
</organism>
<sequence>MNWWITIGLASMIMHSGLSFIILLQNLTGKASYDDSDDDYTDNQAIADQIGVAQSQHLQQIRGKRKTEEDEQPPEERLPVHCYVLRNNRLHPLRKRSRHARRHRRVKHVVSKY</sequence>
<evidence type="ECO:0000256" key="1">
    <source>
        <dbReference type="SAM" id="MobiDB-lite"/>
    </source>
</evidence>
<keyword evidence="2" id="KW-0812">Transmembrane</keyword>